<feature type="domain" description="DUF5641" evidence="1">
    <location>
        <begin position="8"/>
        <end position="50"/>
    </location>
</feature>
<evidence type="ECO:0000313" key="3">
    <source>
        <dbReference type="Proteomes" id="UP000828390"/>
    </source>
</evidence>
<name>A0A9D4KIB2_DREPO</name>
<dbReference type="Proteomes" id="UP000828390">
    <property type="component" value="Unassembled WGS sequence"/>
</dbReference>
<gene>
    <name evidence="2" type="ORF">DPMN_113936</name>
</gene>
<dbReference type="AlphaFoldDB" id="A0A9D4KIB2"/>
<comment type="caution">
    <text evidence="2">The sequence shown here is derived from an EMBL/GenBank/DDBJ whole genome shotgun (WGS) entry which is preliminary data.</text>
</comment>
<sequence length="58" mass="6524">MQLHDECPLSQGKLEVEQELITARDGLARAAHVRTTRGVTTRPIVKLYPLEVTSDNEH</sequence>
<reference evidence="2" key="2">
    <citation type="submission" date="2020-11" db="EMBL/GenBank/DDBJ databases">
        <authorList>
            <person name="McCartney M.A."/>
            <person name="Auch B."/>
            <person name="Kono T."/>
            <person name="Mallez S."/>
            <person name="Becker A."/>
            <person name="Gohl D.M."/>
            <person name="Silverstein K.A.T."/>
            <person name="Koren S."/>
            <person name="Bechman K.B."/>
            <person name="Herman A."/>
            <person name="Abrahante J.E."/>
            <person name="Garbe J."/>
        </authorList>
    </citation>
    <scope>NUCLEOTIDE SEQUENCE</scope>
    <source>
        <strain evidence="2">Duluth1</strain>
        <tissue evidence="2">Whole animal</tissue>
    </source>
</reference>
<dbReference type="InterPro" id="IPR040676">
    <property type="entry name" value="DUF5641"/>
</dbReference>
<dbReference type="EMBL" id="JAIWYP010000004">
    <property type="protein sequence ID" value="KAH3840487.1"/>
    <property type="molecule type" value="Genomic_DNA"/>
</dbReference>
<evidence type="ECO:0000259" key="1">
    <source>
        <dbReference type="Pfam" id="PF18701"/>
    </source>
</evidence>
<keyword evidence="3" id="KW-1185">Reference proteome</keyword>
<reference evidence="2" key="1">
    <citation type="journal article" date="2019" name="bioRxiv">
        <title>The Genome of the Zebra Mussel, Dreissena polymorpha: A Resource for Invasive Species Research.</title>
        <authorList>
            <person name="McCartney M.A."/>
            <person name="Auch B."/>
            <person name="Kono T."/>
            <person name="Mallez S."/>
            <person name="Zhang Y."/>
            <person name="Obille A."/>
            <person name="Becker A."/>
            <person name="Abrahante J.E."/>
            <person name="Garbe J."/>
            <person name="Badalamenti J.P."/>
            <person name="Herman A."/>
            <person name="Mangelson H."/>
            <person name="Liachko I."/>
            <person name="Sullivan S."/>
            <person name="Sone E.D."/>
            <person name="Koren S."/>
            <person name="Silverstein K.A.T."/>
            <person name="Beckman K.B."/>
            <person name="Gohl D.M."/>
        </authorList>
    </citation>
    <scope>NUCLEOTIDE SEQUENCE</scope>
    <source>
        <strain evidence="2">Duluth1</strain>
        <tissue evidence="2">Whole animal</tissue>
    </source>
</reference>
<organism evidence="2 3">
    <name type="scientific">Dreissena polymorpha</name>
    <name type="common">Zebra mussel</name>
    <name type="synonym">Mytilus polymorpha</name>
    <dbReference type="NCBI Taxonomy" id="45954"/>
    <lineage>
        <taxon>Eukaryota</taxon>
        <taxon>Metazoa</taxon>
        <taxon>Spiralia</taxon>
        <taxon>Lophotrochozoa</taxon>
        <taxon>Mollusca</taxon>
        <taxon>Bivalvia</taxon>
        <taxon>Autobranchia</taxon>
        <taxon>Heteroconchia</taxon>
        <taxon>Euheterodonta</taxon>
        <taxon>Imparidentia</taxon>
        <taxon>Neoheterodontei</taxon>
        <taxon>Myida</taxon>
        <taxon>Dreissenoidea</taxon>
        <taxon>Dreissenidae</taxon>
        <taxon>Dreissena</taxon>
    </lineage>
</organism>
<evidence type="ECO:0000313" key="2">
    <source>
        <dbReference type="EMBL" id="KAH3840487.1"/>
    </source>
</evidence>
<proteinExistence type="predicted"/>
<protein>
    <recommendedName>
        <fullName evidence="1">DUF5641 domain-containing protein</fullName>
    </recommendedName>
</protein>
<accession>A0A9D4KIB2</accession>
<dbReference type="Pfam" id="PF18701">
    <property type="entry name" value="DUF5641"/>
    <property type="match status" value="1"/>
</dbReference>